<dbReference type="Proteomes" id="UP000515211">
    <property type="component" value="Chromosome 8"/>
</dbReference>
<feature type="signal peptide" evidence="1">
    <location>
        <begin position="1"/>
        <end position="25"/>
    </location>
</feature>
<feature type="chain" id="PRO_5027639689" evidence="1">
    <location>
        <begin position="26"/>
        <end position="221"/>
    </location>
</feature>
<keyword evidence="2" id="KW-1185">Reference proteome</keyword>
<name>A0A6P4C3K4_ARADU</name>
<dbReference type="RefSeq" id="XP_015937754.1">
    <property type="nucleotide sequence ID" value="XM_016082268.3"/>
</dbReference>
<evidence type="ECO:0000256" key="1">
    <source>
        <dbReference type="SAM" id="SignalP"/>
    </source>
</evidence>
<dbReference type="KEGG" id="adu:107463523"/>
<dbReference type="PANTHER" id="PTHR33880">
    <property type="entry name" value="EXPRESSED PROTEIN"/>
    <property type="match status" value="1"/>
</dbReference>
<dbReference type="PANTHER" id="PTHR33880:SF19">
    <property type="entry name" value="EXPRESSED PROTEIN"/>
    <property type="match status" value="1"/>
</dbReference>
<evidence type="ECO:0000313" key="3">
    <source>
        <dbReference type="RefSeq" id="XP_015937754.1"/>
    </source>
</evidence>
<accession>A0A6P4C3K4</accession>
<organism evidence="2 3">
    <name type="scientific">Arachis duranensis</name>
    <name type="common">Wild peanut</name>
    <dbReference type="NCBI Taxonomy" id="130453"/>
    <lineage>
        <taxon>Eukaryota</taxon>
        <taxon>Viridiplantae</taxon>
        <taxon>Streptophyta</taxon>
        <taxon>Embryophyta</taxon>
        <taxon>Tracheophyta</taxon>
        <taxon>Spermatophyta</taxon>
        <taxon>Magnoliopsida</taxon>
        <taxon>eudicotyledons</taxon>
        <taxon>Gunneridae</taxon>
        <taxon>Pentapetalae</taxon>
        <taxon>rosids</taxon>
        <taxon>fabids</taxon>
        <taxon>Fabales</taxon>
        <taxon>Fabaceae</taxon>
        <taxon>Papilionoideae</taxon>
        <taxon>50 kb inversion clade</taxon>
        <taxon>dalbergioids sensu lato</taxon>
        <taxon>Dalbergieae</taxon>
        <taxon>Pterocarpus clade</taxon>
        <taxon>Arachis</taxon>
    </lineage>
</organism>
<reference evidence="3" key="2">
    <citation type="submission" date="2025-08" db="UniProtKB">
        <authorList>
            <consortium name="RefSeq"/>
        </authorList>
    </citation>
    <scope>IDENTIFICATION</scope>
    <source>
        <tissue evidence="3">Whole plant</tissue>
    </source>
</reference>
<reference evidence="2" key="1">
    <citation type="journal article" date="2016" name="Nat. Genet.">
        <title>The genome sequences of Arachis duranensis and Arachis ipaensis, the diploid ancestors of cultivated peanut.</title>
        <authorList>
            <person name="Bertioli D.J."/>
            <person name="Cannon S.B."/>
            <person name="Froenicke L."/>
            <person name="Huang G."/>
            <person name="Farmer A.D."/>
            <person name="Cannon E.K."/>
            <person name="Liu X."/>
            <person name="Gao D."/>
            <person name="Clevenger J."/>
            <person name="Dash S."/>
            <person name="Ren L."/>
            <person name="Moretzsohn M.C."/>
            <person name="Shirasawa K."/>
            <person name="Huang W."/>
            <person name="Vidigal B."/>
            <person name="Abernathy B."/>
            <person name="Chu Y."/>
            <person name="Niederhuth C.E."/>
            <person name="Umale P."/>
            <person name="Araujo A.C."/>
            <person name="Kozik A."/>
            <person name="Kim K.D."/>
            <person name="Burow M.D."/>
            <person name="Varshney R.K."/>
            <person name="Wang X."/>
            <person name="Zhang X."/>
            <person name="Barkley N."/>
            <person name="Guimaraes P.M."/>
            <person name="Isobe S."/>
            <person name="Guo B."/>
            <person name="Liao B."/>
            <person name="Stalker H.T."/>
            <person name="Schmitz R.J."/>
            <person name="Scheffler B.E."/>
            <person name="Leal-Bertioli S.C."/>
            <person name="Xun X."/>
            <person name="Jackson S.A."/>
            <person name="Michelmore R."/>
            <person name="Ozias-Akins P."/>
        </authorList>
    </citation>
    <scope>NUCLEOTIDE SEQUENCE [LARGE SCALE GENOMIC DNA]</scope>
    <source>
        <strain evidence="2">cv. V14167</strain>
    </source>
</reference>
<evidence type="ECO:0000313" key="2">
    <source>
        <dbReference type="Proteomes" id="UP000515211"/>
    </source>
</evidence>
<sequence length="221" mass="25873">MGAPMSSLFFLLLLLLLLPLSLSMASKPPPPTPSEWPLQFHSLIWYNRTGVLQKVDLWYDFINGRNLNIIEEQLTNHVLYDVEWDNGTSFYYTLDPYQRECDVKHFPVGILRPNWLHGATYLGQRMVDNFLCNVWEKVHFIRYYEHVATKRPVKWVFFEGPPGYTAHVMTFEVGAVLDDPNWQAPVYCFTDEAKKENPNPKIPSLQSLIMTWIPFWKTATM</sequence>
<dbReference type="InterPro" id="IPR038941">
    <property type="entry name" value="At4g14100-like"/>
</dbReference>
<proteinExistence type="predicted"/>
<dbReference type="GeneID" id="107463523"/>
<protein>
    <submittedName>
        <fullName evidence="3">Uncharacterized protein At4g14100</fullName>
    </submittedName>
</protein>
<keyword evidence="1" id="KW-0732">Signal</keyword>
<gene>
    <name evidence="3" type="primary">LOC107463523</name>
</gene>
<dbReference type="AlphaFoldDB" id="A0A6P4C3K4"/>
<dbReference type="OrthoDB" id="406551at2759"/>